<evidence type="ECO:0000313" key="1">
    <source>
        <dbReference type="EMBL" id="VDK41249.1"/>
    </source>
</evidence>
<keyword evidence="2" id="KW-1185">Reference proteome</keyword>
<sequence length="126" mass="14129">MCISRCCVAVLQQLLVNFANYIGLPKAPRDKTSNTKDVHRPIGITKNSLRRAAGRRKISDSELRTLSSEEGRTINACHLTYVSSNSMDILRPIDFLLPKASLILEVPLLWRRNCFVGSSGRFSPQQ</sequence>
<dbReference type="Proteomes" id="UP000271098">
    <property type="component" value="Unassembled WGS sequence"/>
</dbReference>
<name>A0A183D566_9BILA</name>
<reference evidence="1 2" key="2">
    <citation type="submission" date="2018-11" db="EMBL/GenBank/DDBJ databases">
        <authorList>
            <consortium name="Pathogen Informatics"/>
        </authorList>
    </citation>
    <scope>NUCLEOTIDE SEQUENCE [LARGE SCALE GENOMIC DNA]</scope>
</reference>
<gene>
    <name evidence="1" type="ORF">GPUH_LOCUS3856</name>
</gene>
<organism evidence="3">
    <name type="scientific">Gongylonema pulchrum</name>
    <dbReference type="NCBI Taxonomy" id="637853"/>
    <lineage>
        <taxon>Eukaryota</taxon>
        <taxon>Metazoa</taxon>
        <taxon>Ecdysozoa</taxon>
        <taxon>Nematoda</taxon>
        <taxon>Chromadorea</taxon>
        <taxon>Rhabditida</taxon>
        <taxon>Spirurina</taxon>
        <taxon>Spiruromorpha</taxon>
        <taxon>Spiruroidea</taxon>
        <taxon>Gongylonematidae</taxon>
        <taxon>Gongylonema</taxon>
    </lineage>
</organism>
<accession>A0A183D566</accession>
<evidence type="ECO:0000313" key="2">
    <source>
        <dbReference type="Proteomes" id="UP000271098"/>
    </source>
</evidence>
<proteinExistence type="predicted"/>
<dbReference type="AlphaFoldDB" id="A0A183D566"/>
<reference evidence="3" key="1">
    <citation type="submission" date="2016-06" db="UniProtKB">
        <authorList>
            <consortium name="WormBaseParasite"/>
        </authorList>
    </citation>
    <scope>IDENTIFICATION</scope>
</reference>
<dbReference type="WBParaSite" id="GPUH_0000386401-mRNA-1">
    <property type="protein sequence ID" value="GPUH_0000386401-mRNA-1"/>
    <property type="gene ID" value="GPUH_0000386401"/>
</dbReference>
<protein>
    <submittedName>
        <fullName evidence="1 3">Uncharacterized protein</fullName>
    </submittedName>
</protein>
<dbReference type="EMBL" id="UYRT01006870">
    <property type="protein sequence ID" value="VDK41249.1"/>
    <property type="molecule type" value="Genomic_DNA"/>
</dbReference>
<evidence type="ECO:0000313" key="3">
    <source>
        <dbReference type="WBParaSite" id="GPUH_0000386401-mRNA-1"/>
    </source>
</evidence>